<dbReference type="SUPFAM" id="SSF117396">
    <property type="entry name" value="TM1631-like"/>
    <property type="match status" value="1"/>
</dbReference>
<organism evidence="1 2">
    <name type="scientific">Arthrobacter halodurans</name>
    <dbReference type="NCBI Taxonomy" id="516699"/>
    <lineage>
        <taxon>Bacteria</taxon>
        <taxon>Bacillati</taxon>
        <taxon>Actinomycetota</taxon>
        <taxon>Actinomycetes</taxon>
        <taxon>Micrococcales</taxon>
        <taxon>Micrococcaceae</taxon>
        <taxon>Arthrobacter</taxon>
    </lineage>
</organism>
<gene>
    <name evidence="1" type="ORF">ACETWP_07250</name>
</gene>
<dbReference type="Proteomes" id="UP001575652">
    <property type="component" value="Unassembled WGS sequence"/>
</dbReference>
<proteinExistence type="predicted"/>
<evidence type="ECO:0000313" key="1">
    <source>
        <dbReference type="EMBL" id="MFB0834378.1"/>
    </source>
</evidence>
<accession>A0ABV4UL60</accession>
<keyword evidence="2" id="KW-1185">Reference proteome</keyword>
<dbReference type="InterPro" id="IPR036520">
    <property type="entry name" value="UPF0759_sf"/>
</dbReference>
<dbReference type="Pfam" id="PF01904">
    <property type="entry name" value="DUF72"/>
    <property type="match status" value="1"/>
</dbReference>
<dbReference type="InterPro" id="IPR002763">
    <property type="entry name" value="DUF72"/>
</dbReference>
<dbReference type="PANTHER" id="PTHR30348:SF4">
    <property type="entry name" value="DUF72 DOMAIN-CONTAINING PROTEIN"/>
    <property type="match status" value="1"/>
</dbReference>
<comment type="caution">
    <text evidence="1">The sequence shown here is derived from an EMBL/GenBank/DDBJ whole genome shotgun (WGS) entry which is preliminary data.</text>
</comment>
<protein>
    <submittedName>
        <fullName evidence="1">DUF72 domain-containing protein</fullName>
    </submittedName>
</protein>
<reference evidence="1 2" key="1">
    <citation type="submission" date="2024-09" db="EMBL/GenBank/DDBJ databases">
        <authorList>
            <person name="Salinas-Garcia M.A."/>
            <person name="Prieme A."/>
        </authorList>
    </citation>
    <scope>NUCLEOTIDE SEQUENCE [LARGE SCALE GENOMIC DNA]</scope>
    <source>
        <strain evidence="1 2">DSM 21081</strain>
    </source>
</reference>
<dbReference type="EMBL" id="JBHDLJ010000004">
    <property type="protein sequence ID" value="MFB0834378.1"/>
    <property type="molecule type" value="Genomic_DNA"/>
</dbReference>
<dbReference type="PANTHER" id="PTHR30348">
    <property type="entry name" value="UNCHARACTERIZED PROTEIN YECE"/>
    <property type="match status" value="1"/>
</dbReference>
<evidence type="ECO:0000313" key="2">
    <source>
        <dbReference type="Proteomes" id="UP001575652"/>
    </source>
</evidence>
<sequence length="243" mass="28106">MSIRIGTSGWSYAHWNEVLYPPGTADRDRLAIYVRHFGTVELNASFYRWPRDQVFAGWRRRLPDDFALSVKAPRGLTHAKKLYAPEIWIERIKASWHELADKRAILLVQLPPAMERDDARLGYFLDKLPEWIRVTVEFRHPSWHHPDVYALLRHHGAAYCIMSGANLPCVLATTAPFVYVRMHGPDHNHLYAGSYSDADLQWWADRIRTWQADGKDVFVYFNNDGEGNAVRNADTLRHILGQG</sequence>
<dbReference type="Gene3D" id="3.20.20.410">
    <property type="entry name" value="Protein of unknown function UPF0759"/>
    <property type="match status" value="1"/>
</dbReference>
<dbReference type="RefSeq" id="WP_373971545.1">
    <property type="nucleotide sequence ID" value="NZ_JBHDLJ010000004.1"/>
</dbReference>
<name>A0ABV4UL60_9MICC</name>